<evidence type="ECO:0000313" key="3">
    <source>
        <dbReference type="Proteomes" id="UP000784294"/>
    </source>
</evidence>
<dbReference type="Proteomes" id="UP000784294">
    <property type="component" value="Unassembled WGS sequence"/>
</dbReference>
<keyword evidence="3" id="KW-1185">Reference proteome</keyword>
<gene>
    <name evidence="2" type="ORF">PXEA_LOCUS1299</name>
</gene>
<feature type="compositionally biased region" description="Basic and acidic residues" evidence="1">
    <location>
        <begin position="113"/>
        <end position="122"/>
    </location>
</feature>
<feature type="compositionally biased region" description="Basic and acidic residues" evidence="1">
    <location>
        <begin position="141"/>
        <end position="153"/>
    </location>
</feature>
<protein>
    <submittedName>
        <fullName evidence="2">Uncharacterized protein</fullName>
    </submittedName>
</protein>
<name>A0A3S5FBR6_9PLAT</name>
<evidence type="ECO:0000256" key="1">
    <source>
        <dbReference type="SAM" id="MobiDB-lite"/>
    </source>
</evidence>
<proteinExistence type="predicted"/>
<feature type="compositionally biased region" description="Basic and acidic residues" evidence="1">
    <location>
        <begin position="38"/>
        <end position="55"/>
    </location>
</feature>
<comment type="caution">
    <text evidence="2">The sequence shown here is derived from an EMBL/GenBank/DDBJ whole genome shotgun (WGS) entry which is preliminary data.</text>
</comment>
<dbReference type="AlphaFoldDB" id="A0A3S5FBR6"/>
<dbReference type="EMBL" id="CAAALY010002622">
    <property type="protein sequence ID" value="VEL07859.1"/>
    <property type="molecule type" value="Genomic_DNA"/>
</dbReference>
<sequence>MSRCVAGVEGVCMLGEPNVCVALLAVEAFAGEEGDEDGEKRDDAAGERGEKRPSRQDPPGEDEIAEQAGECTDAEKKHLDAAQNRAGQQTFGPETAKVHHHHEAEQEDADEEESKHHEDGQRVETAAVQQTAAMPVSCRQTGDEQSHAEHQKW</sequence>
<organism evidence="2 3">
    <name type="scientific">Protopolystoma xenopodis</name>
    <dbReference type="NCBI Taxonomy" id="117903"/>
    <lineage>
        <taxon>Eukaryota</taxon>
        <taxon>Metazoa</taxon>
        <taxon>Spiralia</taxon>
        <taxon>Lophotrochozoa</taxon>
        <taxon>Platyhelminthes</taxon>
        <taxon>Monogenea</taxon>
        <taxon>Polyopisthocotylea</taxon>
        <taxon>Polystomatidea</taxon>
        <taxon>Polystomatidae</taxon>
        <taxon>Protopolystoma</taxon>
    </lineage>
</organism>
<feature type="region of interest" description="Disordered" evidence="1">
    <location>
        <begin position="30"/>
        <end position="153"/>
    </location>
</feature>
<evidence type="ECO:0000313" key="2">
    <source>
        <dbReference type="EMBL" id="VEL07859.1"/>
    </source>
</evidence>
<reference evidence="2" key="1">
    <citation type="submission" date="2018-11" db="EMBL/GenBank/DDBJ databases">
        <authorList>
            <consortium name="Pathogen Informatics"/>
        </authorList>
    </citation>
    <scope>NUCLEOTIDE SEQUENCE</scope>
</reference>
<accession>A0A3S5FBR6</accession>